<evidence type="ECO:0000313" key="2">
    <source>
        <dbReference type="Proteomes" id="UP001054945"/>
    </source>
</evidence>
<dbReference type="AlphaFoldDB" id="A0AAV4NPJ6"/>
<keyword evidence="2" id="KW-1185">Reference proteome</keyword>
<evidence type="ECO:0000313" key="1">
    <source>
        <dbReference type="EMBL" id="GIX86701.1"/>
    </source>
</evidence>
<comment type="caution">
    <text evidence="1">The sequence shown here is derived from an EMBL/GenBank/DDBJ whole genome shotgun (WGS) entry which is preliminary data.</text>
</comment>
<gene>
    <name evidence="1" type="ORF">CEXT_488691</name>
</gene>
<protein>
    <submittedName>
        <fullName evidence="1">Uncharacterized protein</fullName>
    </submittedName>
</protein>
<name>A0AAV4NPJ6_CAEEX</name>
<accession>A0AAV4NPJ6</accession>
<dbReference type="EMBL" id="BPLR01021162">
    <property type="protein sequence ID" value="GIX86701.1"/>
    <property type="molecule type" value="Genomic_DNA"/>
</dbReference>
<sequence>MTPNKERGCQGDGLPYKARGEGVIKVQAELLAAAVVPSVLCHWSGWAVSLRVQSTEVVLRFYESTCTLAPATRSWLNFGAGRQRRLAKKSATWRCHRLGKQSGVVSDGVKWRSRDSRCL</sequence>
<proteinExistence type="predicted"/>
<reference evidence="1 2" key="1">
    <citation type="submission" date="2021-06" db="EMBL/GenBank/DDBJ databases">
        <title>Caerostris extrusa draft genome.</title>
        <authorList>
            <person name="Kono N."/>
            <person name="Arakawa K."/>
        </authorList>
    </citation>
    <scope>NUCLEOTIDE SEQUENCE [LARGE SCALE GENOMIC DNA]</scope>
</reference>
<organism evidence="1 2">
    <name type="scientific">Caerostris extrusa</name>
    <name type="common">Bark spider</name>
    <name type="synonym">Caerostris bankana</name>
    <dbReference type="NCBI Taxonomy" id="172846"/>
    <lineage>
        <taxon>Eukaryota</taxon>
        <taxon>Metazoa</taxon>
        <taxon>Ecdysozoa</taxon>
        <taxon>Arthropoda</taxon>
        <taxon>Chelicerata</taxon>
        <taxon>Arachnida</taxon>
        <taxon>Araneae</taxon>
        <taxon>Araneomorphae</taxon>
        <taxon>Entelegynae</taxon>
        <taxon>Araneoidea</taxon>
        <taxon>Araneidae</taxon>
        <taxon>Caerostris</taxon>
    </lineage>
</organism>
<dbReference type="Proteomes" id="UP001054945">
    <property type="component" value="Unassembled WGS sequence"/>
</dbReference>